<organism evidence="1 2">
    <name type="scientific">Symbiodinium natans</name>
    <dbReference type="NCBI Taxonomy" id="878477"/>
    <lineage>
        <taxon>Eukaryota</taxon>
        <taxon>Sar</taxon>
        <taxon>Alveolata</taxon>
        <taxon>Dinophyceae</taxon>
        <taxon>Suessiales</taxon>
        <taxon>Symbiodiniaceae</taxon>
        <taxon>Symbiodinium</taxon>
    </lineage>
</organism>
<name>A0A812VBY8_9DINO</name>
<protein>
    <submittedName>
        <fullName evidence="1">Uncharacterized protein</fullName>
    </submittedName>
</protein>
<dbReference type="EMBL" id="CAJNDS010002825">
    <property type="protein sequence ID" value="CAE7610547.1"/>
    <property type="molecule type" value="Genomic_DNA"/>
</dbReference>
<evidence type="ECO:0000313" key="1">
    <source>
        <dbReference type="EMBL" id="CAE7610547.1"/>
    </source>
</evidence>
<dbReference type="Proteomes" id="UP000604046">
    <property type="component" value="Unassembled WGS sequence"/>
</dbReference>
<sequence length="105" mass="11160">MVGMLGLLQNCWRQAADGRAELQEVLRDSAAGTSSFTAGAWLARVGTSTARIPATRKANFGLELCTSMLPQSLHFAPLDVPFRFHDRSARYGTGVASFGAACVLG</sequence>
<keyword evidence="2" id="KW-1185">Reference proteome</keyword>
<accession>A0A812VBY8</accession>
<reference evidence="1" key="1">
    <citation type="submission" date="2021-02" db="EMBL/GenBank/DDBJ databases">
        <authorList>
            <person name="Dougan E. K."/>
            <person name="Rhodes N."/>
            <person name="Thang M."/>
            <person name="Chan C."/>
        </authorList>
    </citation>
    <scope>NUCLEOTIDE SEQUENCE</scope>
</reference>
<evidence type="ECO:0000313" key="2">
    <source>
        <dbReference type="Proteomes" id="UP000604046"/>
    </source>
</evidence>
<dbReference type="AlphaFoldDB" id="A0A812VBY8"/>
<gene>
    <name evidence="1" type="ORF">SNAT2548_LOCUS34707</name>
</gene>
<proteinExistence type="predicted"/>
<comment type="caution">
    <text evidence="1">The sequence shown here is derived from an EMBL/GenBank/DDBJ whole genome shotgun (WGS) entry which is preliminary data.</text>
</comment>